<protein>
    <submittedName>
        <fullName evidence="1">Uncharacterized protein</fullName>
    </submittedName>
</protein>
<evidence type="ECO:0000313" key="1">
    <source>
        <dbReference type="EMBL" id="GFU46702.1"/>
    </source>
</evidence>
<keyword evidence="2" id="KW-1185">Reference proteome</keyword>
<dbReference type="EMBL" id="BMAW01086271">
    <property type="protein sequence ID" value="GFU46702.1"/>
    <property type="molecule type" value="Genomic_DNA"/>
</dbReference>
<dbReference type="AlphaFoldDB" id="A0A8X6UL43"/>
<reference evidence="1" key="1">
    <citation type="submission" date="2020-08" db="EMBL/GenBank/DDBJ databases">
        <title>Multicomponent nature underlies the extraordinary mechanical properties of spider dragline silk.</title>
        <authorList>
            <person name="Kono N."/>
            <person name="Nakamura H."/>
            <person name="Mori M."/>
            <person name="Yoshida Y."/>
            <person name="Ohtoshi R."/>
            <person name="Malay A.D."/>
            <person name="Moran D.A.P."/>
            <person name="Tomita M."/>
            <person name="Numata K."/>
            <person name="Arakawa K."/>
        </authorList>
    </citation>
    <scope>NUCLEOTIDE SEQUENCE</scope>
</reference>
<dbReference type="Proteomes" id="UP000887013">
    <property type="component" value="Unassembled WGS sequence"/>
</dbReference>
<accession>A0A8X6UL43</accession>
<name>A0A8X6UL43_NEPPI</name>
<gene>
    <name evidence="1" type="ORF">NPIL_312981</name>
</gene>
<comment type="caution">
    <text evidence="1">The sequence shown here is derived from an EMBL/GenBank/DDBJ whole genome shotgun (WGS) entry which is preliminary data.</text>
</comment>
<organism evidence="1 2">
    <name type="scientific">Nephila pilipes</name>
    <name type="common">Giant wood spider</name>
    <name type="synonym">Nephila maculata</name>
    <dbReference type="NCBI Taxonomy" id="299642"/>
    <lineage>
        <taxon>Eukaryota</taxon>
        <taxon>Metazoa</taxon>
        <taxon>Ecdysozoa</taxon>
        <taxon>Arthropoda</taxon>
        <taxon>Chelicerata</taxon>
        <taxon>Arachnida</taxon>
        <taxon>Araneae</taxon>
        <taxon>Araneomorphae</taxon>
        <taxon>Entelegynae</taxon>
        <taxon>Araneoidea</taxon>
        <taxon>Nephilidae</taxon>
        <taxon>Nephila</taxon>
    </lineage>
</organism>
<evidence type="ECO:0000313" key="2">
    <source>
        <dbReference type="Proteomes" id="UP000887013"/>
    </source>
</evidence>
<sequence length="86" mass="10298">MRCGLWINHFTPETKRQLMHWGHNGSLSRSRVTQTVYAREKTTDKQMAVTHWLHSQELDFFDTVYRNLSHDMRRASISVDFMLRDS</sequence>
<proteinExistence type="predicted"/>